<dbReference type="AlphaFoldDB" id="A0A2S2DXJ8"/>
<reference evidence="3" key="1">
    <citation type="submission" date="2018-05" db="EMBL/GenBank/DDBJ databases">
        <title>Pseudarcicella sp. HME7025 Genome sequencing and assembly.</title>
        <authorList>
            <person name="Kim H."/>
            <person name="Kang H."/>
            <person name="Joh K."/>
        </authorList>
    </citation>
    <scope>NUCLEOTIDE SEQUENCE [LARGE SCALE GENOMIC DNA]</scope>
    <source>
        <strain evidence="3">HME7025</strain>
    </source>
</reference>
<keyword evidence="3" id="KW-1185">Reference proteome</keyword>
<proteinExistence type="predicted"/>
<name>A0A2S2DXJ8_9BACT</name>
<dbReference type="KEGG" id="psez:HME7025_02289"/>
<evidence type="ECO:0000313" key="3">
    <source>
        <dbReference type="Proteomes" id="UP000245468"/>
    </source>
</evidence>
<dbReference type="EMBL" id="CP029346">
    <property type="protein sequence ID" value="AWL10131.1"/>
    <property type="molecule type" value="Genomic_DNA"/>
</dbReference>
<evidence type="ECO:0000313" key="2">
    <source>
        <dbReference type="EMBL" id="AWL10131.1"/>
    </source>
</evidence>
<feature type="coiled-coil region" evidence="1">
    <location>
        <begin position="35"/>
        <end position="62"/>
    </location>
</feature>
<organism evidence="2 3">
    <name type="scientific">Aquirufa nivalisilvae</name>
    <dbReference type="NCBI Taxonomy" id="2516557"/>
    <lineage>
        <taxon>Bacteria</taxon>
        <taxon>Pseudomonadati</taxon>
        <taxon>Bacteroidota</taxon>
        <taxon>Cytophagia</taxon>
        <taxon>Cytophagales</taxon>
        <taxon>Flectobacillaceae</taxon>
        <taxon>Aquirufa</taxon>
    </lineage>
</organism>
<keyword evidence="1" id="KW-0175">Coiled coil</keyword>
<sequence>MKLRYCSKLISVTILFCVCISCSRFENSDVLMTDNRDYENDLKLAKLELSNLQSVLKSITDKNKTFIIENENLIINQFNGDVLLFLNKSNIELSELNKAINQFQFVTRKNKTLTYNLNSSEFKEKLINEILVKRQVLVGTTDCLATRESQLAQCSSNFFGGAINSLITQGVTYGIDYYIAYLQQQAAAGAAPSIPFFTIGASITITIQSIMNYYSCEQEADDNYIKCKKIKR</sequence>
<protein>
    <submittedName>
        <fullName evidence="2">Uncharacterized protein</fullName>
    </submittedName>
</protein>
<evidence type="ECO:0000256" key="1">
    <source>
        <dbReference type="SAM" id="Coils"/>
    </source>
</evidence>
<dbReference type="Proteomes" id="UP000245468">
    <property type="component" value="Chromosome"/>
</dbReference>
<accession>A0A2S2DXJ8</accession>
<gene>
    <name evidence="2" type="ORF">HME7025_02289</name>
</gene>